<evidence type="ECO:0000313" key="7">
    <source>
        <dbReference type="Proteomes" id="UP000214561"/>
    </source>
</evidence>
<dbReference type="SUPFAM" id="SSF56112">
    <property type="entry name" value="Protein kinase-like (PK-like)"/>
    <property type="match status" value="1"/>
</dbReference>
<dbReference type="InterPro" id="IPR000719">
    <property type="entry name" value="Prot_kinase_dom"/>
</dbReference>
<dbReference type="PROSITE" id="PS50011">
    <property type="entry name" value="PROTEIN_KINASE_DOM"/>
    <property type="match status" value="1"/>
</dbReference>
<sequence length="567" mass="63400">MVDTQSPWVDDQTWKTRWEKIEELKGGGQGEAYRARRLSDGRVGFLKIIKSKKDAERRARFFREATAYDSFGVNGVPKLIESNAHRHSDDSVTPFIVTEFIEGVTLRSWRISQAAVSIETAVTITSRLLDILAACHAQGCVHRDVKPDNIILAGGAVSCVWLLDFGISYHNLAEIDFQTEDGQEVGNRFLRLPELSAGSVSKQDPRSDICFAAGIFFYLLTGDHPDLLEDSEGRLPHQRPSALAKLQQSAAGRLARLLTLFDDAFTPRTANRFSSVKEMHERMERMMQDQSPIGASADEDLAALREVLVTSANHRLSETITKFSTALHNVRHVFDQVQRSLSASLSISQTGWNVTGERGQNTLYWSFLGSTDRILSVTYEVIPAGEELLLRLSGETVYRTELAEPVYEDKFRNAIQTWLAAKLRTAITDPTALASEADLFRDTKPFGSLETAAEEATQHNRAILAFVYDPTKPERGKLRWALNYFLENRRTHDVMNGTFVTALVPLSAFAAISDILDQQSMERPRWVVLDQRLCPLEQHVIQANPQEGERIMGELANRYGAGSGPSS</sequence>
<dbReference type="InterPro" id="IPR011009">
    <property type="entry name" value="Kinase-like_dom_sf"/>
</dbReference>
<proteinExistence type="predicted"/>
<keyword evidence="2" id="KW-0547">Nucleotide-binding</keyword>
<protein>
    <submittedName>
        <fullName evidence="6">Protein kinase</fullName>
    </submittedName>
</protein>
<dbReference type="PANTHER" id="PTHR43289">
    <property type="entry name" value="MITOGEN-ACTIVATED PROTEIN KINASE KINASE KINASE 20-RELATED"/>
    <property type="match status" value="1"/>
</dbReference>
<dbReference type="RefSeq" id="WP_094196738.1">
    <property type="nucleotide sequence ID" value="NZ_CP021641.1"/>
</dbReference>
<accession>A0AB33CSL8</accession>
<dbReference type="GO" id="GO:0005524">
    <property type="term" value="F:ATP binding"/>
    <property type="evidence" value="ECO:0007669"/>
    <property type="project" value="UniProtKB-KW"/>
</dbReference>
<reference evidence="6 7" key="1">
    <citation type="submission" date="2017-05" db="EMBL/GenBank/DDBJ databases">
        <authorList>
            <person name="Qiu J.G."/>
            <person name="He J."/>
        </authorList>
    </citation>
    <scope>NUCLEOTIDE SEQUENCE [LARGE SCALE GENOMIC DNA]</scope>
    <source>
        <strain evidence="6 7">JQ135</strain>
    </source>
</reference>
<keyword evidence="1" id="KW-0808">Transferase</keyword>
<dbReference type="PROSITE" id="PS00108">
    <property type="entry name" value="PROTEIN_KINASE_ST"/>
    <property type="match status" value="1"/>
</dbReference>
<keyword evidence="3 6" id="KW-0418">Kinase</keyword>
<dbReference type="Pfam" id="PF00069">
    <property type="entry name" value="Pkinase"/>
    <property type="match status" value="1"/>
</dbReference>
<evidence type="ECO:0000256" key="4">
    <source>
        <dbReference type="ARBA" id="ARBA00022840"/>
    </source>
</evidence>
<dbReference type="PANTHER" id="PTHR43289:SF6">
    <property type="entry name" value="SERINE_THREONINE-PROTEIN KINASE NEKL-3"/>
    <property type="match status" value="1"/>
</dbReference>
<dbReference type="CDD" id="cd14014">
    <property type="entry name" value="STKc_PknB_like"/>
    <property type="match status" value="1"/>
</dbReference>
<dbReference type="SMART" id="SM00220">
    <property type="entry name" value="S_TKc"/>
    <property type="match status" value="1"/>
</dbReference>
<dbReference type="EMBL" id="CP021641">
    <property type="protein sequence ID" value="ASR89690.1"/>
    <property type="molecule type" value="Genomic_DNA"/>
</dbReference>
<dbReference type="InterPro" id="IPR008271">
    <property type="entry name" value="Ser/Thr_kinase_AS"/>
</dbReference>
<evidence type="ECO:0000259" key="5">
    <source>
        <dbReference type="PROSITE" id="PS50011"/>
    </source>
</evidence>
<feature type="domain" description="Protein kinase" evidence="5">
    <location>
        <begin position="18"/>
        <end position="283"/>
    </location>
</feature>
<name>A0AB33CSL8_ALCFA</name>
<evidence type="ECO:0000256" key="2">
    <source>
        <dbReference type="ARBA" id="ARBA00022741"/>
    </source>
</evidence>
<dbReference type="Gene3D" id="1.10.510.10">
    <property type="entry name" value="Transferase(Phosphotransferase) domain 1"/>
    <property type="match status" value="1"/>
</dbReference>
<dbReference type="AlphaFoldDB" id="A0AB33CSL8"/>
<dbReference type="Proteomes" id="UP000214561">
    <property type="component" value="Chromosome"/>
</dbReference>
<gene>
    <name evidence="6" type="ORF">AFA_09670</name>
</gene>
<dbReference type="KEGG" id="afq:AFA_09670"/>
<dbReference type="Gene3D" id="3.30.200.20">
    <property type="entry name" value="Phosphorylase Kinase, domain 1"/>
    <property type="match status" value="1"/>
</dbReference>
<dbReference type="GO" id="GO:0004674">
    <property type="term" value="F:protein serine/threonine kinase activity"/>
    <property type="evidence" value="ECO:0007669"/>
    <property type="project" value="TreeGrafter"/>
</dbReference>
<evidence type="ECO:0000256" key="1">
    <source>
        <dbReference type="ARBA" id="ARBA00022679"/>
    </source>
</evidence>
<evidence type="ECO:0000256" key="3">
    <source>
        <dbReference type="ARBA" id="ARBA00022777"/>
    </source>
</evidence>
<evidence type="ECO:0000313" key="6">
    <source>
        <dbReference type="EMBL" id="ASR89690.1"/>
    </source>
</evidence>
<organism evidence="6 7">
    <name type="scientific">Alcaligenes faecalis</name>
    <dbReference type="NCBI Taxonomy" id="511"/>
    <lineage>
        <taxon>Bacteria</taxon>
        <taxon>Pseudomonadati</taxon>
        <taxon>Pseudomonadota</taxon>
        <taxon>Betaproteobacteria</taxon>
        <taxon>Burkholderiales</taxon>
        <taxon>Alcaligenaceae</taxon>
        <taxon>Alcaligenes</taxon>
    </lineage>
</organism>
<keyword evidence="4" id="KW-0067">ATP-binding</keyword>